<name>A0A9P8UTQ9_9PEZI</name>
<dbReference type="AlphaFoldDB" id="A0A9P8UTQ9"/>
<feature type="compositionally biased region" description="Acidic residues" evidence="1">
    <location>
        <begin position="846"/>
        <end position="858"/>
    </location>
</feature>
<accession>A0A9P8UTQ9</accession>
<evidence type="ECO:0000256" key="1">
    <source>
        <dbReference type="SAM" id="MobiDB-lite"/>
    </source>
</evidence>
<dbReference type="RefSeq" id="XP_045962417.1">
    <property type="nucleotide sequence ID" value="XM_046106933.1"/>
</dbReference>
<dbReference type="Proteomes" id="UP000758603">
    <property type="component" value="Unassembled WGS sequence"/>
</dbReference>
<dbReference type="EMBL" id="JAGPXC010000002">
    <property type="protein sequence ID" value="KAH6658183.1"/>
    <property type="molecule type" value="Genomic_DNA"/>
</dbReference>
<evidence type="ECO:0008006" key="4">
    <source>
        <dbReference type="Google" id="ProtNLM"/>
    </source>
</evidence>
<dbReference type="PANTHER" id="PTHR39596">
    <property type="match status" value="1"/>
</dbReference>
<comment type="caution">
    <text evidence="2">The sequence shown here is derived from an EMBL/GenBank/DDBJ whole genome shotgun (WGS) entry which is preliminary data.</text>
</comment>
<dbReference type="GeneID" id="70135824"/>
<dbReference type="OrthoDB" id="2426273at2759"/>
<feature type="region of interest" description="Disordered" evidence="1">
    <location>
        <begin position="880"/>
        <end position="911"/>
    </location>
</feature>
<feature type="region of interest" description="Disordered" evidence="1">
    <location>
        <begin position="846"/>
        <end position="865"/>
    </location>
</feature>
<keyword evidence="3" id="KW-1185">Reference proteome</keyword>
<reference evidence="2" key="1">
    <citation type="journal article" date="2021" name="Nat. Commun.">
        <title>Genetic determinants of endophytism in the Arabidopsis root mycobiome.</title>
        <authorList>
            <person name="Mesny F."/>
            <person name="Miyauchi S."/>
            <person name="Thiergart T."/>
            <person name="Pickel B."/>
            <person name="Atanasova L."/>
            <person name="Karlsson M."/>
            <person name="Huettel B."/>
            <person name="Barry K.W."/>
            <person name="Haridas S."/>
            <person name="Chen C."/>
            <person name="Bauer D."/>
            <person name="Andreopoulos W."/>
            <person name="Pangilinan J."/>
            <person name="LaButti K."/>
            <person name="Riley R."/>
            <person name="Lipzen A."/>
            <person name="Clum A."/>
            <person name="Drula E."/>
            <person name="Henrissat B."/>
            <person name="Kohler A."/>
            <person name="Grigoriev I.V."/>
            <person name="Martin F.M."/>
            <person name="Hacquard S."/>
        </authorList>
    </citation>
    <scope>NUCLEOTIDE SEQUENCE</scope>
    <source>
        <strain evidence="2">MPI-SDFR-AT-0073</strain>
    </source>
</reference>
<feature type="compositionally biased region" description="Polar residues" evidence="1">
    <location>
        <begin position="882"/>
        <end position="895"/>
    </location>
</feature>
<evidence type="ECO:0000313" key="2">
    <source>
        <dbReference type="EMBL" id="KAH6658183.1"/>
    </source>
</evidence>
<gene>
    <name evidence="2" type="ORF">BKA67DRAFT_656397</name>
</gene>
<organism evidence="2 3">
    <name type="scientific">Truncatella angustata</name>
    <dbReference type="NCBI Taxonomy" id="152316"/>
    <lineage>
        <taxon>Eukaryota</taxon>
        <taxon>Fungi</taxon>
        <taxon>Dikarya</taxon>
        <taxon>Ascomycota</taxon>
        <taxon>Pezizomycotina</taxon>
        <taxon>Sordariomycetes</taxon>
        <taxon>Xylariomycetidae</taxon>
        <taxon>Amphisphaeriales</taxon>
        <taxon>Sporocadaceae</taxon>
        <taxon>Truncatella</taxon>
    </lineage>
</organism>
<sequence length="925" mass="105422">MEHVAEQHGQGIAERVKVQCQTDILTKKLKPPSNFEAFWSFPKSCGWKIGEDFKIQPLGEEQPITNLAVFLQSWLFFGLAFTVVQQGGVPSLSLEDLVAETYLSTSCLNRKLNEWANWEKAHFDGLRFRMIQVGWVLDHARQVIRTNCAYIGNSVGYAYDIEDALYMDDKHALVLMCLGETLSEAKASIMASKELKLKVKLDGWHADDHAGWGAPRYVFEGMKKKGWCKRAMQLLKGQLRSNATMLTSAYEAYFTSSRMEEDHRDCTADMCKFNPRDDKRGSYSGHIGNCQGCESLGPTQEKIMEILREDGDIIPLLRFRTTSDRPDPPSLEVESFDLNSAGKTDFVTMSHVWSDGWGNEDKNELSTCRLKFIRRQIGRATRTEKALFWMDTLVVPVGPSVEQRLKKKAIRQIFQVFDKSNYTIVLDNGLKAMNRGNPNNPAEAAMRILSSVWMRRLWTLQEAYLSRQIIIPFEEAERGTMNLLKLDALEEQLSKAIQSPTSGIIRLVKDQLSHIMMGQERRDRRNTPVVDHRENNPAITANLVSNTWRATRWRSTGKPEHEVLALATLLNLKYEDTEIEKAGLDDPNKENCHQDANRLESLSVEFWTLLEQQYRGSIPSGMIFLPGERINRQGFGWAPKTWLSAHEIDYPDPLRVWKQATVLDQNLGLQVQYPGFLLYPDSSKTRGQILGTTAGTDSDGHEVKFSFPVDRSLSEWYSFKPADEKTNDQLNRLQTAESTLAIILSGPQPREWPREIALLVEVEKSGNPDSMQQPVYHTRIIHRIMIWKEPNHLHTQENRLQYRKGFFQGPDEPSVCLGEVLGPSQSWWVDGYVTQEDVSIEEDFADGNDQEDQNETSDSDTAADNQKSSMLVKFLGYLGPSWQETTPQPTENSATGEVFGERPSLEDTTGGRWQLFRRFTVPQSR</sequence>
<proteinExistence type="predicted"/>
<dbReference type="PANTHER" id="PTHR39596:SF2">
    <property type="entry name" value="HET DOMAIN PROTEIN (AFU_ORTHOLOGUE AFUA_1G17550)-RELATED"/>
    <property type="match status" value="1"/>
</dbReference>
<protein>
    <recommendedName>
        <fullName evidence="4">Heterokaryon incompatibility domain-containing protein</fullName>
    </recommendedName>
</protein>
<evidence type="ECO:0000313" key="3">
    <source>
        <dbReference type="Proteomes" id="UP000758603"/>
    </source>
</evidence>